<evidence type="ECO:0000313" key="4">
    <source>
        <dbReference type="Proteomes" id="UP000777482"/>
    </source>
</evidence>
<evidence type="ECO:0008006" key="5">
    <source>
        <dbReference type="Google" id="ProtNLM"/>
    </source>
</evidence>
<dbReference type="InterPro" id="IPR013862">
    <property type="entry name" value="Kei1"/>
</dbReference>
<feature type="compositionally biased region" description="Polar residues" evidence="1">
    <location>
        <begin position="208"/>
        <end position="226"/>
    </location>
</feature>
<dbReference type="GO" id="GO:0006673">
    <property type="term" value="P:inositol phosphoceramide metabolic process"/>
    <property type="evidence" value="ECO:0007669"/>
    <property type="project" value="InterPro"/>
</dbReference>
<evidence type="ECO:0000256" key="2">
    <source>
        <dbReference type="SAM" id="Phobius"/>
    </source>
</evidence>
<feature type="compositionally biased region" description="Polar residues" evidence="1">
    <location>
        <begin position="384"/>
        <end position="393"/>
    </location>
</feature>
<dbReference type="OrthoDB" id="3338076at2759"/>
<dbReference type="AlphaFoldDB" id="A0A9P6VY79"/>
<feature type="region of interest" description="Disordered" evidence="1">
    <location>
        <begin position="208"/>
        <end position="443"/>
    </location>
</feature>
<evidence type="ECO:0000313" key="3">
    <source>
        <dbReference type="EMBL" id="KAG0657452.1"/>
    </source>
</evidence>
<dbReference type="PANTHER" id="PTHR28077">
    <property type="entry name" value="INOSITOL PHOSPHORYLCERAMIDE SYNTHASE REGULATORY SUBUNIT KEI1"/>
    <property type="match status" value="1"/>
</dbReference>
<evidence type="ECO:0000256" key="1">
    <source>
        <dbReference type="SAM" id="MobiDB-lite"/>
    </source>
</evidence>
<dbReference type="Proteomes" id="UP000777482">
    <property type="component" value="Unassembled WGS sequence"/>
</dbReference>
<keyword evidence="4" id="KW-1185">Reference proteome</keyword>
<reference evidence="3 4" key="1">
    <citation type="submission" date="2020-11" db="EMBL/GenBank/DDBJ databases">
        <title>Kefir isolates.</title>
        <authorList>
            <person name="Marcisauskas S."/>
            <person name="Kim Y."/>
            <person name="Blasche S."/>
        </authorList>
    </citation>
    <scope>NUCLEOTIDE SEQUENCE [LARGE SCALE GENOMIC DNA]</scope>
    <source>
        <strain evidence="3 4">KR</strain>
    </source>
</reference>
<sequence length="443" mass="46285">MPMRLRTTPLLDSFCGMDLKLGKSLPRTSPASPTGATLVSLFALLNKVAGAYGMLAVVLSGGAALSQPLGQITMYIYSIVSLVGFIWGLQKISEENGDKTLRYAHLFAIDHLVGTVYTTFFAVVWYIYVPHDGKRIANSAAQKAMMGGSQTGIIMDDAARTAAAMGVWQSERVFSAAVLVIGWLLKAYFVAILYSFAQHLRHGTYASLPSSSHNTVPSSKFTSASDPTRGRRYTVSRGATRDSPSGGPQYSHLRGNSLASTAGVGSRGSMDGLDGTETTLAETLWEDSSDRPVEAGPSSSSSSSAPAAGGVGSHARSESTNLAPGSPSNPRRALPRRNSRVKGAPPPLMPTLSSRNSSTNAIPKTGNEPQVPVSPAYAIGTGMTRPQSGSQYTTGGGGGGGGGGVGGQGATTQAEHTREQERTDGVNPFAQILGRISLDESRR</sequence>
<feature type="transmembrane region" description="Helical" evidence="2">
    <location>
        <begin position="72"/>
        <end position="89"/>
    </location>
</feature>
<keyword evidence="2" id="KW-0472">Membrane</keyword>
<feature type="transmembrane region" description="Helical" evidence="2">
    <location>
        <begin position="101"/>
        <end position="128"/>
    </location>
</feature>
<comment type="caution">
    <text evidence="3">The sequence shown here is derived from an EMBL/GenBank/DDBJ whole genome shotgun (WGS) entry which is preliminary data.</text>
</comment>
<protein>
    <recommendedName>
        <fullName evidence="5">DUF1753-domain-containing protein</fullName>
    </recommendedName>
</protein>
<organism evidence="3 4">
    <name type="scientific">Rhodotorula mucilaginosa</name>
    <name type="common">Yeast</name>
    <name type="synonym">Rhodotorula rubra</name>
    <dbReference type="NCBI Taxonomy" id="5537"/>
    <lineage>
        <taxon>Eukaryota</taxon>
        <taxon>Fungi</taxon>
        <taxon>Dikarya</taxon>
        <taxon>Basidiomycota</taxon>
        <taxon>Pucciniomycotina</taxon>
        <taxon>Microbotryomycetes</taxon>
        <taxon>Sporidiobolales</taxon>
        <taxon>Sporidiobolaceae</taxon>
        <taxon>Rhodotorula</taxon>
    </lineage>
</organism>
<dbReference type="EMBL" id="PUHQ01000081">
    <property type="protein sequence ID" value="KAG0657452.1"/>
    <property type="molecule type" value="Genomic_DNA"/>
</dbReference>
<feature type="transmembrane region" description="Helical" evidence="2">
    <location>
        <begin position="173"/>
        <end position="197"/>
    </location>
</feature>
<dbReference type="Pfam" id="PF08552">
    <property type="entry name" value="Kei1"/>
    <property type="match status" value="1"/>
</dbReference>
<proteinExistence type="predicted"/>
<feature type="transmembrane region" description="Helical" evidence="2">
    <location>
        <begin position="48"/>
        <end position="66"/>
    </location>
</feature>
<gene>
    <name evidence="3" type="ORF">C6P46_006528</name>
</gene>
<dbReference type="GO" id="GO:0070917">
    <property type="term" value="F:inositol phosphoceramide synthase regulator activity"/>
    <property type="evidence" value="ECO:0007669"/>
    <property type="project" value="InterPro"/>
</dbReference>
<feature type="compositionally biased region" description="Polar residues" evidence="1">
    <location>
        <begin position="351"/>
        <end position="362"/>
    </location>
</feature>
<feature type="compositionally biased region" description="Basic and acidic residues" evidence="1">
    <location>
        <begin position="415"/>
        <end position="424"/>
    </location>
</feature>
<feature type="compositionally biased region" description="Low complexity" evidence="1">
    <location>
        <begin position="295"/>
        <end position="308"/>
    </location>
</feature>
<keyword evidence="2" id="KW-1133">Transmembrane helix</keyword>
<name>A0A9P6VY79_RHOMI</name>
<dbReference type="PANTHER" id="PTHR28077:SF1">
    <property type="entry name" value="INOSITOL PHOSPHORYLCERAMIDE SYNTHASE REGULATORY SUBUNIT KEI1"/>
    <property type="match status" value="1"/>
</dbReference>
<feature type="compositionally biased region" description="Polar residues" evidence="1">
    <location>
        <begin position="318"/>
        <end position="329"/>
    </location>
</feature>
<dbReference type="GO" id="GO:0070916">
    <property type="term" value="C:inositol phosphoceramide synthase complex"/>
    <property type="evidence" value="ECO:0007669"/>
    <property type="project" value="TreeGrafter"/>
</dbReference>
<accession>A0A9P6VY79</accession>
<feature type="compositionally biased region" description="Gly residues" evidence="1">
    <location>
        <begin position="394"/>
        <end position="409"/>
    </location>
</feature>
<dbReference type="GO" id="GO:0000139">
    <property type="term" value="C:Golgi membrane"/>
    <property type="evidence" value="ECO:0007669"/>
    <property type="project" value="TreeGrafter"/>
</dbReference>
<keyword evidence="2" id="KW-0812">Transmembrane</keyword>